<dbReference type="InterPro" id="IPR050177">
    <property type="entry name" value="Lipid_A_modif_metabolic_enz"/>
</dbReference>
<protein>
    <submittedName>
        <fullName evidence="2">NAD-dependent epimerase/dehydratase family protein</fullName>
    </submittedName>
</protein>
<gene>
    <name evidence="2" type="ORF">V6R90_08515</name>
</gene>
<feature type="domain" description="NAD-dependent epimerase/dehydratase" evidence="1">
    <location>
        <begin position="165"/>
        <end position="276"/>
    </location>
</feature>
<evidence type="ECO:0000313" key="2">
    <source>
        <dbReference type="EMBL" id="MEQ7847321.1"/>
    </source>
</evidence>
<dbReference type="RefSeq" id="WP_349499513.1">
    <property type="nucleotide sequence ID" value="NZ_JBEFCW010000376.1"/>
</dbReference>
<proteinExistence type="predicted"/>
<dbReference type="Gene3D" id="3.90.25.10">
    <property type="entry name" value="UDP-galactose 4-epimerase, domain 1"/>
    <property type="match status" value="1"/>
</dbReference>
<dbReference type="SUPFAM" id="SSF51735">
    <property type="entry name" value="NAD(P)-binding Rossmann-fold domains"/>
    <property type="match status" value="1"/>
</dbReference>
<evidence type="ECO:0000313" key="3">
    <source>
        <dbReference type="Proteomes" id="UP001482520"/>
    </source>
</evidence>
<feature type="domain" description="NAD-dependent epimerase/dehydratase" evidence="1">
    <location>
        <begin position="3"/>
        <end position="129"/>
    </location>
</feature>
<sequence>MKVLLTGSAGFIGAAVAEALEADGDEVVRVDWMLDMAHGEARPPAGTHHVDVRDADAVSALLDGVDAVCHQAAVVGAGVKVADLPAYASHNDYGTAVLLAAMHEARVDRMVLASSMVVYGEGRYTCPEHGDQAPGPRTVAALESGDFDNHCPVCGGPLGWALVDEDARLDPRSSYAASKLAQEHYTSAWVRQADAAAVALRYHNVYGPGMPRDTPYSGVAAMFRSSLERGEAPKVYEDGAQMRDFVHVSDVAQANVAALRAVVAAPTGHYAAYNVASGRPVGIKQVAELVATGTGADGGAEIAPEVTGGFRLGDVRHIVASPERARAELGFAAAIAPEEGLPAFATAPLRA</sequence>
<reference evidence="2 3" key="1">
    <citation type="submission" date="2024-02" db="EMBL/GenBank/DDBJ databases">
        <title>Full genome sequence of Nocardioides kribbensis.</title>
        <authorList>
            <person name="Poletto B.L."/>
            <person name="Silva G."/>
            <person name="Galante D."/>
            <person name="Campos K.R."/>
            <person name="Santos M.B.N."/>
            <person name="Sacchi C.T."/>
        </authorList>
    </citation>
    <scope>NUCLEOTIDE SEQUENCE [LARGE SCALE GENOMIC DNA]</scope>
    <source>
        <strain evidence="2 3">O4R</strain>
    </source>
</reference>
<dbReference type="PANTHER" id="PTHR43245:SF13">
    <property type="entry name" value="UDP-D-APIOSE_UDP-D-XYLOSE SYNTHASE 2"/>
    <property type="match status" value="1"/>
</dbReference>
<dbReference type="InterPro" id="IPR001509">
    <property type="entry name" value="Epimerase_deHydtase"/>
</dbReference>
<dbReference type="Proteomes" id="UP001482520">
    <property type="component" value="Unassembled WGS sequence"/>
</dbReference>
<dbReference type="PRINTS" id="PR01713">
    <property type="entry name" value="NUCEPIMERASE"/>
</dbReference>
<dbReference type="Gene3D" id="3.40.50.720">
    <property type="entry name" value="NAD(P)-binding Rossmann-like Domain"/>
    <property type="match status" value="2"/>
</dbReference>
<dbReference type="EMBL" id="JBEGDP010000007">
    <property type="protein sequence ID" value="MEQ7847321.1"/>
    <property type="molecule type" value="Genomic_DNA"/>
</dbReference>
<dbReference type="InterPro" id="IPR036291">
    <property type="entry name" value="NAD(P)-bd_dom_sf"/>
</dbReference>
<comment type="caution">
    <text evidence="2">The sequence shown here is derived from an EMBL/GenBank/DDBJ whole genome shotgun (WGS) entry which is preliminary data.</text>
</comment>
<organism evidence="2 3">
    <name type="scientific">Nocardioides kribbensis</name>
    <dbReference type="NCBI Taxonomy" id="305517"/>
    <lineage>
        <taxon>Bacteria</taxon>
        <taxon>Bacillati</taxon>
        <taxon>Actinomycetota</taxon>
        <taxon>Actinomycetes</taxon>
        <taxon>Propionibacteriales</taxon>
        <taxon>Nocardioidaceae</taxon>
        <taxon>Nocardioides</taxon>
    </lineage>
</organism>
<keyword evidence="3" id="KW-1185">Reference proteome</keyword>
<name>A0ABV1NXT1_9ACTN</name>
<dbReference type="Pfam" id="PF01370">
    <property type="entry name" value="Epimerase"/>
    <property type="match status" value="2"/>
</dbReference>
<dbReference type="PANTHER" id="PTHR43245">
    <property type="entry name" value="BIFUNCTIONAL POLYMYXIN RESISTANCE PROTEIN ARNA"/>
    <property type="match status" value="1"/>
</dbReference>
<evidence type="ECO:0000259" key="1">
    <source>
        <dbReference type="Pfam" id="PF01370"/>
    </source>
</evidence>
<accession>A0ABV1NXT1</accession>